<evidence type="ECO:0008006" key="4">
    <source>
        <dbReference type="Google" id="ProtNLM"/>
    </source>
</evidence>
<feature type="compositionally biased region" description="Polar residues" evidence="1">
    <location>
        <begin position="117"/>
        <end position="133"/>
    </location>
</feature>
<dbReference type="EMBL" id="SLZW01000003">
    <property type="protein sequence ID" value="TCS63472.1"/>
    <property type="molecule type" value="Genomic_DNA"/>
</dbReference>
<gene>
    <name evidence="2" type="ORF">EDD55_10393</name>
</gene>
<reference evidence="2 3" key="1">
    <citation type="submission" date="2019-03" db="EMBL/GenBank/DDBJ databases">
        <title>Genomic Encyclopedia of Type Strains, Phase IV (KMG-IV): sequencing the most valuable type-strain genomes for metagenomic binning, comparative biology and taxonomic classification.</title>
        <authorList>
            <person name="Goeker M."/>
        </authorList>
    </citation>
    <scope>NUCLEOTIDE SEQUENCE [LARGE SCALE GENOMIC DNA]</scope>
    <source>
        <strain evidence="2 3">DSM 101688</strain>
    </source>
</reference>
<name>A0A4R3JCJ0_9PROT</name>
<feature type="region of interest" description="Disordered" evidence="1">
    <location>
        <begin position="319"/>
        <end position="338"/>
    </location>
</feature>
<dbReference type="AlphaFoldDB" id="A0A4R3JCJ0"/>
<dbReference type="Proteomes" id="UP000295304">
    <property type="component" value="Unassembled WGS sequence"/>
</dbReference>
<accession>A0A4R3JCJ0</accession>
<evidence type="ECO:0000313" key="2">
    <source>
        <dbReference type="EMBL" id="TCS63472.1"/>
    </source>
</evidence>
<organism evidence="2 3">
    <name type="scientific">Varunaivibrio sulfuroxidans</name>
    <dbReference type="NCBI Taxonomy" id="1773489"/>
    <lineage>
        <taxon>Bacteria</taxon>
        <taxon>Pseudomonadati</taxon>
        <taxon>Pseudomonadota</taxon>
        <taxon>Alphaproteobacteria</taxon>
        <taxon>Rhodospirillales</taxon>
        <taxon>Magnetovibrionaceae</taxon>
        <taxon>Varunaivibrio</taxon>
    </lineage>
</organism>
<evidence type="ECO:0000313" key="3">
    <source>
        <dbReference type="Proteomes" id="UP000295304"/>
    </source>
</evidence>
<feature type="compositionally biased region" description="Low complexity" evidence="1">
    <location>
        <begin position="101"/>
        <end position="116"/>
    </location>
</feature>
<evidence type="ECO:0000256" key="1">
    <source>
        <dbReference type="SAM" id="MobiDB-lite"/>
    </source>
</evidence>
<dbReference type="OrthoDB" id="8479549at2"/>
<comment type="caution">
    <text evidence="2">The sequence shown here is derived from an EMBL/GenBank/DDBJ whole genome shotgun (WGS) entry which is preliminary data.</text>
</comment>
<feature type="region of interest" description="Disordered" evidence="1">
    <location>
        <begin position="228"/>
        <end position="255"/>
    </location>
</feature>
<feature type="compositionally biased region" description="Polar residues" evidence="1">
    <location>
        <begin position="189"/>
        <end position="200"/>
    </location>
</feature>
<keyword evidence="3" id="KW-1185">Reference proteome</keyword>
<protein>
    <recommendedName>
        <fullName evidence="4">Flagellar hook-length control protein FliK</fullName>
    </recommendedName>
</protein>
<feature type="region of interest" description="Disordered" evidence="1">
    <location>
        <begin position="100"/>
        <end position="133"/>
    </location>
</feature>
<proteinExistence type="predicted"/>
<sequence length="561" mass="58309">MTSIVPPPAAPPPRAVPPTGFKARLDAPDAILSRLAVAQKIDAVIVDRLPQGRALIQTPVGQMIVRSAAPFPSSGNLSLVVTRLGAPVGARITQISGEAVSPGAAPKLPGGAPASSHQIATQDQNHSSLQGSAKSAAVAPVTLSIGMKVTATLLKAHPFTPDPGQGAHASSEKNAASPPVGTRGGSPDLSLTQKDATTAQRGGARRLQMLPIGTRFGATIRALTPPSPHLSAHIQAPPGQVASPPQTSTGAGAGAGASGRAIALNIAPGRTLNAVVTNHTPQGQPIVQSQGAVMVLDTAATLSRGSTLSLTISSAPMFPKPSPGLHAQGAQGATSPTPLGQSWDVLDDVLSSLNRIDAEAARAFIHGALPRADKHFSATVLFFLSALRGGDIGLWLGDKTTALLKRTRPGALDKLNDVFKDNAHGAARPGPADWRAMAIPFFNGQQIEAIHLYMRRHAQEEDDDDAHRGGVRFVFDLMLSRLGRLQFDGLVRPHENRLDVIVRSESPLPDAIKAEMSEIFAQSGALERLNGALGFQSDPPHFVNKEETKPSPSGPSGEIWA</sequence>
<feature type="region of interest" description="Disordered" evidence="1">
    <location>
        <begin position="537"/>
        <end position="561"/>
    </location>
</feature>
<feature type="region of interest" description="Disordered" evidence="1">
    <location>
        <begin position="156"/>
        <end position="205"/>
    </location>
</feature>
<dbReference type="RefSeq" id="WP_132938449.1">
    <property type="nucleotide sequence ID" value="NZ_CP119676.1"/>
</dbReference>